<evidence type="ECO:0000256" key="3">
    <source>
        <dbReference type="ARBA" id="ARBA00022679"/>
    </source>
</evidence>
<comment type="cofactor">
    <cofactor evidence="1">
        <name>pyridoxal 5'-phosphate</name>
        <dbReference type="ChEBI" id="CHEBI:597326"/>
    </cofactor>
</comment>
<dbReference type="InterPro" id="IPR015421">
    <property type="entry name" value="PyrdxlP-dep_Trfase_major"/>
</dbReference>
<dbReference type="SUPFAM" id="SSF53383">
    <property type="entry name" value="PLP-dependent transferases"/>
    <property type="match status" value="1"/>
</dbReference>
<organism evidence="5 6">
    <name type="scientific">Alkalicoccobacillus murimartini</name>
    <dbReference type="NCBI Taxonomy" id="171685"/>
    <lineage>
        <taxon>Bacteria</taxon>
        <taxon>Bacillati</taxon>
        <taxon>Bacillota</taxon>
        <taxon>Bacilli</taxon>
        <taxon>Bacillales</taxon>
        <taxon>Bacillaceae</taxon>
        <taxon>Alkalicoccobacillus</taxon>
    </lineage>
</organism>
<evidence type="ECO:0000313" key="6">
    <source>
        <dbReference type="Proteomes" id="UP001225034"/>
    </source>
</evidence>
<dbReference type="CDD" id="cd06454">
    <property type="entry name" value="KBL_like"/>
    <property type="match status" value="1"/>
</dbReference>
<keyword evidence="6" id="KW-1185">Reference proteome</keyword>
<comment type="caution">
    <text evidence="5">The sequence shown here is derived from an EMBL/GenBank/DDBJ whole genome shotgun (WGS) entry which is preliminary data.</text>
</comment>
<reference evidence="5 6" key="1">
    <citation type="submission" date="2023-07" db="EMBL/GenBank/DDBJ databases">
        <title>Genomic Encyclopedia of Type Strains, Phase IV (KMG-IV): sequencing the most valuable type-strain genomes for metagenomic binning, comparative biology and taxonomic classification.</title>
        <authorList>
            <person name="Goeker M."/>
        </authorList>
    </citation>
    <scope>NUCLEOTIDE SEQUENCE [LARGE SCALE GENOMIC DNA]</scope>
    <source>
        <strain evidence="5 6">DSM 19154</strain>
    </source>
</reference>
<dbReference type="PANTHER" id="PTHR13693:SF3">
    <property type="entry name" value="LD36009P"/>
    <property type="match status" value="1"/>
</dbReference>
<feature type="domain" description="Aminotransferase class I/classII large" evidence="4">
    <location>
        <begin position="42"/>
        <end position="386"/>
    </location>
</feature>
<dbReference type="InterPro" id="IPR015422">
    <property type="entry name" value="PyrdxlP-dep_Trfase_small"/>
</dbReference>
<accession>A0ABT9YCM5</accession>
<proteinExistence type="predicted"/>
<dbReference type="InterPro" id="IPR004839">
    <property type="entry name" value="Aminotransferase_I/II_large"/>
</dbReference>
<keyword evidence="3" id="KW-0808">Transferase</keyword>
<comment type="subunit">
    <text evidence="2">Homodimer.</text>
</comment>
<protein>
    <submittedName>
        <fullName evidence="5">8-amino-7-oxononanoate synthase</fullName>
    </submittedName>
</protein>
<dbReference type="PANTHER" id="PTHR13693">
    <property type="entry name" value="CLASS II AMINOTRANSFERASE/8-AMINO-7-OXONONANOATE SYNTHASE"/>
    <property type="match status" value="1"/>
</dbReference>
<dbReference type="RefSeq" id="WP_306979188.1">
    <property type="nucleotide sequence ID" value="NZ_JAUSUA010000001.1"/>
</dbReference>
<evidence type="ECO:0000259" key="4">
    <source>
        <dbReference type="Pfam" id="PF00155"/>
    </source>
</evidence>
<dbReference type="Proteomes" id="UP001225034">
    <property type="component" value="Unassembled WGS sequence"/>
</dbReference>
<gene>
    <name evidence="5" type="ORF">J2S05_000253</name>
</gene>
<dbReference type="EMBL" id="JAUSUA010000001">
    <property type="protein sequence ID" value="MDQ0205479.1"/>
    <property type="molecule type" value="Genomic_DNA"/>
</dbReference>
<evidence type="ECO:0000256" key="2">
    <source>
        <dbReference type="ARBA" id="ARBA00011738"/>
    </source>
</evidence>
<dbReference type="Gene3D" id="3.40.640.10">
    <property type="entry name" value="Type I PLP-dependent aspartate aminotransferase-like (Major domain)"/>
    <property type="match status" value="1"/>
</dbReference>
<sequence length="403" mass="44921">MSLNLIPGFTDFQRTYSELSQLPFFRINEGIASNHITVKGRKMINYSTYNYLGLNGMSEINYAVMQALNQYGTSVSGSRLLSGEILLHQKLEQKIADFIGVEDCLVQVGGHSTNVNTIGQLVCTQDLVVCDALVHNSIIQGIRLSGAKMIRFKHNDMSHLEQILERFRKKFQNVLVIVEGVYSMDGDLCKLPELVVLKKKYQALLMIDEAHSIGTIGVGGRGITSYYQTDADEVDILMGSLSKSLNSCGGYIAGGKSLITFLRYNLSGFVFSVGMSPSNAAAAYESLDIIEKCPDLIERLTKNAEYFLKKLKALGVDTGLSDQSPIIPLLIGESEKALWFAEKLYDKQINAMPIIYPAVKETEARIRFFMTAAHTKQDLDQTIQAIKEILEEEKHMHSNECYI</sequence>
<dbReference type="Gene3D" id="3.90.1150.10">
    <property type="entry name" value="Aspartate Aminotransferase, domain 1"/>
    <property type="match status" value="1"/>
</dbReference>
<name>A0ABT9YCM5_9BACI</name>
<dbReference type="Pfam" id="PF00155">
    <property type="entry name" value="Aminotran_1_2"/>
    <property type="match status" value="1"/>
</dbReference>
<evidence type="ECO:0000313" key="5">
    <source>
        <dbReference type="EMBL" id="MDQ0205479.1"/>
    </source>
</evidence>
<dbReference type="InterPro" id="IPR050087">
    <property type="entry name" value="AON_synthase_class-II"/>
</dbReference>
<evidence type="ECO:0000256" key="1">
    <source>
        <dbReference type="ARBA" id="ARBA00001933"/>
    </source>
</evidence>
<dbReference type="InterPro" id="IPR015424">
    <property type="entry name" value="PyrdxlP-dep_Trfase"/>
</dbReference>